<proteinExistence type="predicted"/>
<feature type="compositionally biased region" description="Pro residues" evidence="1">
    <location>
        <begin position="47"/>
        <end position="56"/>
    </location>
</feature>
<sequence length="119" mass="12890">MQPFCWECGCPTANRHRRNHLRSKVTVESGVDTRGSAETSTFYQKNPPAPPPPSSPPRTIASTSAVTANLASVVGPHDGIGMEAVRMRKVRSRIGVWEYPALSSPTTTILDVIRMDGAD</sequence>
<protein>
    <submittedName>
        <fullName evidence="2">Uncharacterized protein</fullName>
    </submittedName>
</protein>
<gene>
    <name evidence="2" type="ORF">MKZ38_004437</name>
</gene>
<name>A0AAD5WWW4_9PEZI</name>
<organism evidence="2 3">
    <name type="scientific">Zalerion maritima</name>
    <dbReference type="NCBI Taxonomy" id="339359"/>
    <lineage>
        <taxon>Eukaryota</taxon>
        <taxon>Fungi</taxon>
        <taxon>Dikarya</taxon>
        <taxon>Ascomycota</taxon>
        <taxon>Pezizomycotina</taxon>
        <taxon>Sordariomycetes</taxon>
        <taxon>Lulworthiomycetidae</taxon>
        <taxon>Lulworthiales</taxon>
        <taxon>Lulworthiaceae</taxon>
        <taxon>Zalerion</taxon>
    </lineage>
</organism>
<evidence type="ECO:0000256" key="1">
    <source>
        <dbReference type="SAM" id="MobiDB-lite"/>
    </source>
</evidence>
<dbReference type="AlphaFoldDB" id="A0AAD5WWW4"/>
<feature type="region of interest" description="Disordered" evidence="1">
    <location>
        <begin position="24"/>
        <end position="59"/>
    </location>
</feature>
<evidence type="ECO:0000313" key="3">
    <source>
        <dbReference type="Proteomes" id="UP001201980"/>
    </source>
</evidence>
<comment type="caution">
    <text evidence="2">The sequence shown here is derived from an EMBL/GenBank/DDBJ whole genome shotgun (WGS) entry which is preliminary data.</text>
</comment>
<accession>A0AAD5WWW4</accession>
<keyword evidence="3" id="KW-1185">Reference proteome</keyword>
<dbReference type="EMBL" id="JAKWBI020000025">
    <property type="protein sequence ID" value="KAJ2905760.1"/>
    <property type="molecule type" value="Genomic_DNA"/>
</dbReference>
<evidence type="ECO:0000313" key="2">
    <source>
        <dbReference type="EMBL" id="KAJ2905760.1"/>
    </source>
</evidence>
<reference evidence="2" key="1">
    <citation type="submission" date="2022-07" db="EMBL/GenBank/DDBJ databases">
        <title>Draft genome sequence of Zalerion maritima ATCC 34329, a (micro)plastics degrading marine fungus.</title>
        <authorList>
            <person name="Paco A."/>
            <person name="Goncalves M.F.M."/>
            <person name="Rocha-Santos T.A.P."/>
            <person name="Alves A."/>
        </authorList>
    </citation>
    <scope>NUCLEOTIDE SEQUENCE</scope>
    <source>
        <strain evidence="2">ATCC 34329</strain>
    </source>
</reference>
<dbReference type="Proteomes" id="UP001201980">
    <property type="component" value="Unassembled WGS sequence"/>
</dbReference>